<dbReference type="SUPFAM" id="SSF52540">
    <property type="entry name" value="P-loop containing nucleoside triphosphate hydrolases"/>
    <property type="match status" value="1"/>
</dbReference>
<comment type="caution">
    <text evidence="2">The sequence shown here is derived from an EMBL/GenBank/DDBJ whole genome shotgun (WGS) entry which is preliminary data.</text>
</comment>
<feature type="domain" description="ABC transporter" evidence="1">
    <location>
        <begin position="36"/>
        <end position="125"/>
    </location>
</feature>
<keyword evidence="2" id="KW-0067">ATP-binding</keyword>
<evidence type="ECO:0000313" key="2">
    <source>
        <dbReference type="EMBL" id="OOM10474.1"/>
    </source>
</evidence>
<evidence type="ECO:0000313" key="3">
    <source>
        <dbReference type="Proteomes" id="UP000191154"/>
    </source>
</evidence>
<dbReference type="EMBL" id="LZYZ01000006">
    <property type="protein sequence ID" value="OOM10474.1"/>
    <property type="molecule type" value="Genomic_DNA"/>
</dbReference>
<dbReference type="Pfam" id="PF00005">
    <property type="entry name" value="ABC_tran"/>
    <property type="match status" value="1"/>
</dbReference>
<dbReference type="InterPro" id="IPR039421">
    <property type="entry name" value="Type_1_exporter"/>
</dbReference>
<keyword evidence="2" id="KW-0547">Nucleotide-binding</keyword>
<dbReference type="AlphaFoldDB" id="A0A1S8N1Y3"/>
<dbReference type="GO" id="GO:0005524">
    <property type="term" value="F:ATP binding"/>
    <property type="evidence" value="ECO:0007669"/>
    <property type="project" value="UniProtKB-KW"/>
</dbReference>
<protein>
    <submittedName>
        <fullName evidence="2">Putative ABC transporter ATP-binding protein</fullName>
    </submittedName>
</protein>
<organism evidence="2 3">
    <name type="scientific">Clostridium saccharobutylicum</name>
    <dbReference type="NCBI Taxonomy" id="169679"/>
    <lineage>
        <taxon>Bacteria</taxon>
        <taxon>Bacillati</taxon>
        <taxon>Bacillota</taxon>
        <taxon>Clostridia</taxon>
        <taxon>Eubacteriales</taxon>
        <taxon>Clostridiaceae</taxon>
        <taxon>Clostridium</taxon>
    </lineage>
</organism>
<dbReference type="PANTHER" id="PTHR24221">
    <property type="entry name" value="ATP-BINDING CASSETTE SUB-FAMILY B"/>
    <property type="match status" value="1"/>
</dbReference>
<name>A0A1S8N1Y3_CLOSA</name>
<dbReference type="Gene3D" id="3.40.50.300">
    <property type="entry name" value="P-loop containing nucleotide triphosphate hydrolases"/>
    <property type="match status" value="1"/>
</dbReference>
<sequence>MREDFSNNCEVKELNGNIEFENVTFAYPNGSGVPALKDLSFSIKSGQNLAIIGPTGSDKSTIAWLLLCFYDVNSGQIIINGCDIKELNIDCARNNIAIVPQKPMLFSGTIAENIRWGNNEATNEMIHEKADKVQAGFI</sequence>
<dbReference type="Proteomes" id="UP000191154">
    <property type="component" value="Unassembled WGS sequence"/>
</dbReference>
<evidence type="ECO:0000259" key="1">
    <source>
        <dbReference type="Pfam" id="PF00005"/>
    </source>
</evidence>
<dbReference type="GO" id="GO:0016887">
    <property type="term" value="F:ATP hydrolysis activity"/>
    <property type="evidence" value="ECO:0007669"/>
    <property type="project" value="InterPro"/>
</dbReference>
<dbReference type="InterPro" id="IPR003439">
    <property type="entry name" value="ABC_transporter-like_ATP-bd"/>
</dbReference>
<dbReference type="GO" id="GO:0042626">
    <property type="term" value="F:ATPase-coupled transmembrane transporter activity"/>
    <property type="evidence" value="ECO:0007669"/>
    <property type="project" value="TreeGrafter"/>
</dbReference>
<proteinExistence type="predicted"/>
<dbReference type="PANTHER" id="PTHR24221:SF654">
    <property type="entry name" value="ATP-BINDING CASSETTE SUB-FAMILY B MEMBER 6"/>
    <property type="match status" value="1"/>
</dbReference>
<dbReference type="InterPro" id="IPR027417">
    <property type="entry name" value="P-loop_NTPase"/>
</dbReference>
<accession>A0A1S8N1Y3</accession>
<reference evidence="2 3" key="1">
    <citation type="submission" date="2016-05" db="EMBL/GenBank/DDBJ databases">
        <title>Microbial solvent formation.</title>
        <authorList>
            <person name="Poehlein A."/>
            <person name="Montoya Solano J.D."/>
            <person name="Flitsch S."/>
            <person name="Krabben P."/>
            <person name="Duerre P."/>
            <person name="Daniel R."/>
        </authorList>
    </citation>
    <scope>NUCLEOTIDE SEQUENCE [LARGE SCALE GENOMIC DNA]</scope>
    <source>
        <strain evidence="2 3">L1-8</strain>
    </source>
</reference>
<gene>
    <name evidence="2" type="ORF">CLOSAC_30950</name>
</gene>